<dbReference type="InterPro" id="IPR002104">
    <property type="entry name" value="Integrase_catalytic"/>
</dbReference>
<gene>
    <name evidence="9 12" type="primary">xerC</name>
    <name evidence="12" type="ORF">FGL01_03120</name>
</gene>
<dbReference type="InterPro" id="IPR044068">
    <property type="entry name" value="CB"/>
</dbReference>
<dbReference type="HAMAP" id="MF_01808">
    <property type="entry name" value="Recomb_XerC_XerD"/>
    <property type="match status" value="1"/>
</dbReference>
<keyword evidence="3 9" id="KW-0132">Cell division</keyword>
<proteinExistence type="inferred from homology"/>
<comment type="subunit">
    <text evidence="9">Forms a cyclic heterotetrameric complex composed of two molecules of XerC and two molecules of XerD.</text>
</comment>
<dbReference type="InterPro" id="IPR050090">
    <property type="entry name" value="Tyrosine_recombinase_XerCD"/>
</dbReference>
<evidence type="ECO:0000256" key="7">
    <source>
        <dbReference type="ARBA" id="ARBA00023172"/>
    </source>
</evidence>
<dbReference type="Pfam" id="PF00589">
    <property type="entry name" value="Phage_integrase"/>
    <property type="match status" value="1"/>
</dbReference>
<evidence type="ECO:0000256" key="5">
    <source>
        <dbReference type="ARBA" id="ARBA00022908"/>
    </source>
</evidence>
<dbReference type="InterPro" id="IPR013762">
    <property type="entry name" value="Integrase-like_cat_sf"/>
</dbReference>
<keyword evidence="5 9" id="KW-0229">DNA integration</keyword>
<evidence type="ECO:0000313" key="12">
    <source>
        <dbReference type="EMBL" id="GEL09573.1"/>
    </source>
</evidence>
<comment type="caution">
    <text evidence="12">The sequence shown here is derived from an EMBL/GenBank/DDBJ whole genome shotgun (WGS) entry which is preliminary data.</text>
</comment>
<feature type="active site" evidence="9">
    <location>
        <position position="289"/>
    </location>
</feature>
<evidence type="ECO:0000256" key="1">
    <source>
        <dbReference type="ARBA" id="ARBA00004496"/>
    </source>
</evidence>
<comment type="similarity">
    <text evidence="9">Belongs to the 'phage' integrase family. XerC subfamily.</text>
</comment>
<dbReference type="Pfam" id="PF02899">
    <property type="entry name" value="Phage_int_SAM_1"/>
    <property type="match status" value="1"/>
</dbReference>
<feature type="domain" description="Tyr recombinase" evidence="10">
    <location>
        <begin position="128"/>
        <end position="311"/>
    </location>
</feature>
<dbReference type="AlphaFoldDB" id="A0A511CCW4"/>
<dbReference type="InterPro" id="IPR010998">
    <property type="entry name" value="Integrase_recombinase_N"/>
</dbReference>
<evidence type="ECO:0000256" key="6">
    <source>
        <dbReference type="ARBA" id="ARBA00023125"/>
    </source>
</evidence>
<evidence type="ECO:0000256" key="9">
    <source>
        <dbReference type="HAMAP-Rule" id="MF_01808"/>
    </source>
</evidence>
<evidence type="ECO:0000259" key="10">
    <source>
        <dbReference type="PROSITE" id="PS51898"/>
    </source>
</evidence>
<keyword evidence="4 9" id="KW-0159">Chromosome partition</keyword>
<keyword evidence="8 9" id="KW-0131">Cell cycle</keyword>
<dbReference type="InterPro" id="IPR011010">
    <property type="entry name" value="DNA_brk_join_enz"/>
</dbReference>
<dbReference type="PROSITE" id="PS51900">
    <property type="entry name" value="CB"/>
    <property type="match status" value="1"/>
</dbReference>
<dbReference type="GO" id="GO:0051301">
    <property type="term" value="P:cell division"/>
    <property type="evidence" value="ECO:0007669"/>
    <property type="project" value="UniProtKB-KW"/>
</dbReference>
<dbReference type="PROSITE" id="PS51898">
    <property type="entry name" value="TYR_RECOMBINASE"/>
    <property type="match status" value="1"/>
</dbReference>
<feature type="active site" evidence="9">
    <location>
        <position position="263"/>
    </location>
</feature>
<name>A0A511CCW4_9FLAO</name>
<keyword evidence="6 9" id="KW-0238">DNA-binding</keyword>
<dbReference type="InterPro" id="IPR023009">
    <property type="entry name" value="Tyrosine_recombinase_XerC/XerD"/>
</dbReference>
<dbReference type="GO" id="GO:0003677">
    <property type="term" value="F:DNA binding"/>
    <property type="evidence" value="ECO:0007669"/>
    <property type="project" value="UniProtKB-UniRule"/>
</dbReference>
<dbReference type="GO" id="GO:0009037">
    <property type="term" value="F:tyrosine-based site-specific recombinase activity"/>
    <property type="evidence" value="ECO:0007669"/>
    <property type="project" value="UniProtKB-UniRule"/>
</dbReference>
<organism evidence="12 13">
    <name type="scientific">Flavobacterium glycines</name>
    <dbReference type="NCBI Taxonomy" id="551990"/>
    <lineage>
        <taxon>Bacteria</taxon>
        <taxon>Pseudomonadati</taxon>
        <taxon>Bacteroidota</taxon>
        <taxon>Flavobacteriia</taxon>
        <taxon>Flavobacteriales</taxon>
        <taxon>Flavobacteriaceae</taxon>
        <taxon>Flavobacterium</taxon>
    </lineage>
</organism>
<comment type="function">
    <text evidence="9">Site-specific tyrosine recombinase, which acts by catalyzing the cutting and rejoining of the recombining DNA molecules. The XerC-XerD complex is essential to convert dimers of the bacterial chromosome into monomers to permit their segregation at cell division. It also contributes to the segregational stability of plasmids.</text>
</comment>
<comment type="subcellular location">
    <subcellularLocation>
        <location evidence="1 9">Cytoplasm</location>
    </subcellularLocation>
</comment>
<evidence type="ECO:0000313" key="13">
    <source>
        <dbReference type="Proteomes" id="UP000321579"/>
    </source>
</evidence>
<feature type="domain" description="Core-binding (CB)" evidence="11">
    <location>
        <begin position="20"/>
        <end position="107"/>
    </location>
</feature>
<keyword evidence="2 9" id="KW-0963">Cytoplasm</keyword>
<dbReference type="EMBL" id="BJVF01000001">
    <property type="protein sequence ID" value="GEL09573.1"/>
    <property type="molecule type" value="Genomic_DNA"/>
</dbReference>
<keyword evidence="7 9" id="KW-0233">DNA recombination</keyword>
<dbReference type="Proteomes" id="UP000321579">
    <property type="component" value="Unassembled WGS sequence"/>
</dbReference>
<dbReference type="PANTHER" id="PTHR30349">
    <property type="entry name" value="PHAGE INTEGRASE-RELATED"/>
    <property type="match status" value="1"/>
</dbReference>
<evidence type="ECO:0000256" key="4">
    <source>
        <dbReference type="ARBA" id="ARBA00022829"/>
    </source>
</evidence>
<dbReference type="InterPro" id="IPR004107">
    <property type="entry name" value="Integrase_SAM-like_N"/>
</dbReference>
<dbReference type="GO" id="GO:0006313">
    <property type="term" value="P:DNA transposition"/>
    <property type="evidence" value="ECO:0007669"/>
    <property type="project" value="UniProtKB-UniRule"/>
</dbReference>
<accession>A0A511CCW4</accession>
<sequence>MKKIITVSGQIFYKFDANGFFMATNLEAFTDYLQKEKKYSSHTLCAYVKDVSDFQEFNRVNFGQEDVVRVEYVQIRSWLVFLVESGLSNLSVNRKVASLKAFYRFLLKIKEIDMSPLLKHRALKVSKKMQIPFSEKELELVLEDIGSGVGFESVRDKLLIELLYSTGVRRAELIYLRLDAVDFSGKTIKVLGKRNKERVIPVLGVVLDQMRLYIKEREGLQKIEDVEYFFLTKKGLKLNESFVYRLINSYFSKVSEKVKRSPHMLRHTFATHLLNNGADLNSVKELLGHSSLASTQVYTHNSLLELKKVYAGAHPRGDDDSKV</sequence>
<dbReference type="Gene3D" id="1.10.443.10">
    <property type="entry name" value="Intergrase catalytic core"/>
    <property type="match status" value="1"/>
</dbReference>
<dbReference type="GO" id="GO:0007059">
    <property type="term" value="P:chromosome segregation"/>
    <property type="evidence" value="ECO:0007669"/>
    <property type="project" value="UniProtKB-UniRule"/>
</dbReference>
<evidence type="ECO:0000256" key="3">
    <source>
        <dbReference type="ARBA" id="ARBA00022618"/>
    </source>
</evidence>
<dbReference type="GO" id="GO:0005737">
    <property type="term" value="C:cytoplasm"/>
    <property type="evidence" value="ECO:0007669"/>
    <property type="project" value="UniProtKB-SubCell"/>
</dbReference>
<dbReference type="Gene3D" id="1.10.150.130">
    <property type="match status" value="1"/>
</dbReference>
<evidence type="ECO:0000256" key="2">
    <source>
        <dbReference type="ARBA" id="ARBA00022490"/>
    </source>
</evidence>
<feature type="active site" description="O-(3'-phospho-DNA)-tyrosine intermediate" evidence="9">
    <location>
        <position position="298"/>
    </location>
</feature>
<dbReference type="PANTHER" id="PTHR30349:SF77">
    <property type="entry name" value="TYROSINE RECOMBINASE XERC"/>
    <property type="match status" value="1"/>
</dbReference>
<protein>
    <recommendedName>
        <fullName evidence="9">Tyrosine recombinase XerC</fullName>
    </recommendedName>
</protein>
<dbReference type="SUPFAM" id="SSF56349">
    <property type="entry name" value="DNA breaking-rejoining enzymes"/>
    <property type="match status" value="1"/>
</dbReference>
<evidence type="ECO:0000259" key="11">
    <source>
        <dbReference type="PROSITE" id="PS51900"/>
    </source>
</evidence>
<feature type="active site" evidence="9">
    <location>
        <position position="266"/>
    </location>
</feature>
<feature type="active site" evidence="9">
    <location>
        <position position="169"/>
    </location>
</feature>
<evidence type="ECO:0000256" key="8">
    <source>
        <dbReference type="ARBA" id="ARBA00023306"/>
    </source>
</evidence>
<reference evidence="12 13" key="1">
    <citation type="submission" date="2019-07" db="EMBL/GenBank/DDBJ databases">
        <title>Whole genome shotgun sequence of Flavobacterium glycines NBRC 105008.</title>
        <authorList>
            <person name="Hosoyama A."/>
            <person name="Uohara A."/>
            <person name="Ohji S."/>
            <person name="Ichikawa N."/>
        </authorList>
    </citation>
    <scope>NUCLEOTIDE SEQUENCE [LARGE SCALE GENOMIC DNA]</scope>
    <source>
        <strain evidence="12 13">NBRC 105008</strain>
    </source>
</reference>
<feature type="active site" evidence="9">
    <location>
        <position position="193"/>
    </location>
</feature>